<reference evidence="1 2" key="1">
    <citation type="submission" date="2014-07" db="EMBL/GenBank/DDBJ databases">
        <title>Methanogenic archaea and the global carbon cycle.</title>
        <authorList>
            <person name="Henriksen J.R."/>
            <person name="Luke J."/>
            <person name="Reinhart S."/>
            <person name="Benedict M.N."/>
            <person name="Youngblut N.D."/>
            <person name="Metcalf M.E."/>
            <person name="Whitaker R.J."/>
            <person name="Metcalf W.W."/>
        </authorList>
    </citation>
    <scope>NUCLEOTIDE SEQUENCE [LARGE SCALE GENOMIC DNA]</scope>
    <source>
        <strain evidence="1 2">Wiesmoor</strain>
    </source>
</reference>
<dbReference type="Pfam" id="PF08004">
    <property type="entry name" value="DUF1699"/>
    <property type="match status" value="1"/>
</dbReference>
<dbReference type="KEGG" id="mbw:MSBRW_2984"/>
<proteinExistence type="predicted"/>
<evidence type="ECO:0000313" key="1">
    <source>
        <dbReference type="EMBL" id="AKB52237.1"/>
    </source>
</evidence>
<dbReference type="HOGENOM" id="CLU_152347_0_0_2"/>
<dbReference type="GeneID" id="24808806"/>
<dbReference type="EMBL" id="CP009526">
    <property type="protein sequence ID" value="AKB52237.1"/>
    <property type="molecule type" value="Genomic_DNA"/>
</dbReference>
<dbReference type="RefSeq" id="WP_011306742.1">
    <property type="nucleotide sequence ID" value="NZ_CP009526.1"/>
</dbReference>
<gene>
    <name evidence="1" type="ORF">MSBRW_2984</name>
</gene>
<evidence type="ECO:0000313" key="2">
    <source>
        <dbReference type="Proteomes" id="UP000033038"/>
    </source>
</evidence>
<accession>A0A0E3QPV2</accession>
<organism evidence="1 2">
    <name type="scientific">Methanosarcina barkeri str. Wiesmoor</name>
    <dbReference type="NCBI Taxonomy" id="1434109"/>
    <lineage>
        <taxon>Archaea</taxon>
        <taxon>Methanobacteriati</taxon>
        <taxon>Methanobacteriota</taxon>
        <taxon>Stenosarchaea group</taxon>
        <taxon>Methanomicrobia</taxon>
        <taxon>Methanosarcinales</taxon>
        <taxon>Methanosarcinaceae</taxon>
        <taxon>Methanosarcina</taxon>
    </lineage>
</organism>
<dbReference type="Proteomes" id="UP000033038">
    <property type="component" value="Chromosome"/>
</dbReference>
<name>A0A0E3QPV2_METBA</name>
<dbReference type="InterPro" id="IPR012546">
    <property type="entry name" value="DUF1699"/>
</dbReference>
<evidence type="ECO:0008006" key="3">
    <source>
        <dbReference type="Google" id="ProtNLM"/>
    </source>
</evidence>
<dbReference type="AlphaFoldDB" id="A0A0E3QPV2"/>
<dbReference type="PATRIC" id="fig|1434109.4.peg.3887"/>
<sequence>MKIRVVSSKEEIDTLKLDEEIIHLAFRPSNKDIFKLILKCPEVKAIHIPSSYKKTISSSAQMYLSMQNIALLEGDVWGHRKDINEYSEISQRVFDRIQELKKEGLSDEDTIEKLVRETRLSPDFVSFIISN</sequence>
<protein>
    <recommendedName>
        <fullName evidence="3">Ribosomal protein S6</fullName>
    </recommendedName>
</protein>